<gene>
    <name evidence="3" type="ORF">CVT24_010891</name>
</gene>
<keyword evidence="2" id="KW-1133">Transmembrane helix</keyword>
<keyword evidence="4" id="KW-1185">Reference proteome</keyword>
<comment type="caution">
    <text evidence="3">The sequence shown here is derived from an EMBL/GenBank/DDBJ whole genome shotgun (WGS) entry which is preliminary data.</text>
</comment>
<proteinExistence type="predicted"/>
<evidence type="ECO:0000256" key="2">
    <source>
        <dbReference type="SAM" id="Phobius"/>
    </source>
</evidence>
<dbReference type="Proteomes" id="UP000284842">
    <property type="component" value="Unassembled WGS sequence"/>
</dbReference>
<sequence>MGYPCSSLTSDVVVTSSTVVPPQEKWGTVTLSTITAEPTSDPICPPGYYAGATILPISVPSQAPGGDNTVTAPVPGATISSITSAGNGDNNTNGTSQNLNSNNTGGAVSTLSVGLAGSVLAAFVAAALS</sequence>
<evidence type="ECO:0000313" key="4">
    <source>
        <dbReference type="Proteomes" id="UP000284842"/>
    </source>
</evidence>
<reference evidence="3 4" key="1">
    <citation type="journal article" date="2018" name="Evol. Lett.">
        <title>Horizontal gene cluster transfer increased hallucinogenic mushroom diversity.</title>
        <authorList>
            <person name="Reynolds H.T."/>
            <person name="Vijayakumar V."/>
            <person name="Gluck-Thaler E."/>
            <person name="Korotkin H.B."/>
            <person name="Matheny P.B."/>
            <person name="Slot J.C."/>
        </authorList>
    </citation>
    <scope>NUCLEOTIDE SEQUENCE [LARGE SCALE GENOMIC DNA]</scope>
    <source>
        <strain evidence="3 4">2629</strain>
    </source>
</reference>
<dbReference type="AlphaFoldDB" id="A0A409X142"/>
<keyword evidence="2" id="KW-0472">Membrane</keyword>
<feature type="transmembrane region" description="Helical" evidence="2">
    <location>
        <begin position="107"/>
        <end position="128"/>
    </location>
</feature>
<accession>A0A409X142</accession>
<feature type="region of interest" description="Disordered" evidence="1">
    <location>
        <begin position="80"/>
        <end position="102"/>
    </location>
</feature>
<protein>
    <submittedName>
        <fullName evidence="3">Uncharacterized protein</fullName>
    </submittedName>
</protein>
<evidence type="ECO:0000256" key="1">
    <source>
        <dbReference type="SAM" id="MobiDB-lite"/>
    </source>
</evidence>
<organism evidence="3 4">
    <name type="scientific">Panaeolus cyanescens</name>
    <dbReference type="NCBI Taxonomy" id="181874"/>
    <lineage>
        <taxon>Eukaryota</taxon>
        <taxon>Fungi</taxon>
        <taxon>Dikarya</taxon>
        <taxon>Basidiomycota</taxon>
        <taxon>Agaricomycotina</taxon>
        <taxon>Agaricomycetes</taxon>
        <taxon>Agaricomycetidae</taxon>
        <taxon>Agaricales</taxon>
        <taxon>Agaricineae</taxon>
        <taxon>Galeropsidaceae</taxon>
        <taxon>Panaeolus</taxon>
    </lineage>
</organism>
<dbReference type="EMBL" id="NHTK01004879">
    <property type="protein sequence ID" value="PPQ84451.1"/>
    <property type="molecule type" value="Genomic_DNA"/>
</dbReference>
<keyword evidence="2" id="KW-0812">Transmembrane</keyword>
<dbReference type="InParanoid" id="A0A409X142"/>
<evidence type="ECO:0000313" key="3">
    <source>
        <dbReference type="EMBL" id="PPQ84451.1"/>
    </source>
</evidence>
<name>A0A409X142_9AGAR</name>